<proteinExistence type="predicted"/>
<reference evidence="1 4" key="2">
    <citation type="journal article" date="2018" name="Int. J. Syst. Evol. Microbiol.">
        <title>Pseudooceanicola lipolyticus sp. nov., a marine alphaproteobacterium, reclassification of Oceanicola flagellatus as Pseudooceanicola flagellatus comb. nov. and emended description of the genus Pseudooceanicola.</title>
        <authorList>
            <person name="Huang M.-M."/>
            <person name="Guo L.-L."/>
            <person name="Wu Y.-H."/>
            <person name="Lai Q.-L."/>
            <person name="Shao Z.-Z."/>
            <person name="Wang C.-S."/>
            <person name="Wu M."/>
            <person name="Xu X.-W."/>
        </authorList>
    </citation>
    <scope>NUCLEOTIDE SEQUENCE [LARGE SCALE GENOMIC DNA]</scope>
    <source>
        <strain evidence="1 4">Ar-45</strain>
    </source>
</reference>
<sequence length="434" mass="49013">MRRIDYALRLARRFLQCLRDEGWSATWARTRRWWRMARSGQLPSIAPEVTGTLTFQGGWDVHGFWLESAEKSSFRISAPPMLRQRRKVALIGDLNLPQCRKYRVEQLSEIFHEAGVEYIFAHYEDLPRSMDILQDSSHLVLYRLRSSALVTRHLYEARRLRLPVLYDIDDPLFSIPAYTDYRNMSALPPEMVKGFLADAPFYAEVMNLADAVSVSTPALQDHARDFTARPVYLRRNFADRGSLSAKVQQGTSETDAFRLCFASGSQGHEVDFAEISGQIARFLAQNRNRRLVVLGHFDRSHLPQALRGQIECHPFSGYAAYLEHLSRCDAAIMPLTDDLFNRCKSGVRVIDAASVGVPSLVGRVSDMQAMVEDGVTGRVLGDGADWAAALEDLATEKGLAQELGQQARKALETRWSARLDDPVIDPELVRWVAA</sequence>
<dbReference type="AlphaFoldDB" id="A0A285I1G1"/>
<evidence type="ECO:0000313" key="4">
    <source>
        <dbReference type="Proteomes" id="UP000231702"/>
    </source>
</evidence>
<keyword evidence="2" id="KW-0808">Transferase</keyword>
<dbReference type="SUPFAM" id="SSF53756">
    <property type="entry name" value="UDP-Glycosyltransferase/glycogen phosphorylase"/>
    <property type="match status" value="1"/>
</dbReference>
<evidence type="ECO:0000313" key="1">
    <source>
        <dbReference type="EMBL" id="PJE30360.1"/>
    </source>
</evidence>
<dbReference type="GO" id="GO:0016740">
    <property type="term" value="F:transferase activity"/>
    <property type="evidence" value="ECO:0007669"/>
    <property type="project" value="UniProtKB-KW"/>
</dbReference>
<evidence type="ECO:0000313" key="2">
    <source>
        <dbReference type="EMBL" id="SNY40781.1"/>
    </source>
</evidence>
<accession>A0A285I1G1</accession>
<dbReference type="EMBL" id="OBEA01000001">
    <property type="protein sequence ID" value="SNY40781.1"/>
    <property type="molecule type" value="Genomic_DNA"/>
</dbReference>
<protein>
    <submittedName>
        <fullName evidence="2">Glycosyltransferase involved in cell wall bisynthesis</fullName>
    </submittedName>
</protein>
<name>A0A285I1G1_9RHOB</name>
<dbReference type="Gene3D" id="3.40.50.2000">
    <property type="entry name" value="Glycogen Phosphorylase B"/>
    <property type="match status" value="1"/>
</dbReference>
<organism evidence="2 3">
    <name type="scientific">Pseudooceanicola antarcticus</name>
    <dbReference type="NCBI Taxonomy" id="1247613"/>
    <lineage>
        <taxon>Bacteria</taxon>
        <taxon>Pseudomonadati</taxon>
        <taxon>Pseudomonadota</taxon>
        <taxon>Alphaproteobacteria</taxon>
        <taxon>Rhodobacterales</taxon>
        <taxon>Paracoccaceae</taxon>
        <taxon>Pseudooceanicola</taxon>
    </lineage>
</organism>
<dbReference type="Proteomes" id="UP000231702">
    <property type="component" value="Unassembled WGS sequence"/>
</dbReference>
<dbReference type="Pfam" id="PF13692">
    <property type="entry name" value="Glyco_trans_1_4"/>
    <property type="match status" value="1"/>
</dbReference>
<dbReference type="EMBL" id="PGTD01000013">
    <property type="protein sequence ID" value="PJE30360.1"/>
    <property type="molecule type" value="Genomic_DNA"/>
</dbReference>
<dbReference type="RefSeq" id="WP_097144529.1">
    <property type="nucleotide sequence ID" value="NZ_OBEA01000001.1"/>
</dbReference>
<evidence type="ECO:0000313" key="3">
    <source>
        <dbReference type="Proteomes" id="UP000231655"/>
    </source>
</evidence>
<gene>
    <name evidence="1" type="ORF">CVM39_06535</name>
    <name evidence="2" type="ORF">SAMN06297129_0776</name>
</gene>
<keyword evidence="4" id="KW-1185">Reference proteome</keyword>
<dbReference type="OrthoDB" id="9801573at2"/>
<reference evidence="2 3" key="1">
    <citation type="submission" date="2017-09" db="EMBL/GenBank/DDBJ databases">
        <authorList>
            <person name="Ehlers B."/>
            <person name="Leendertz F.H."/>
        </authorList>
    </citation>
    <scope>NUCLEOTIDE SEQUENCE [LARGE SCALE GENOMIC DNA]</scope>
    <source>
        <strain evidence="2 3">CGMCC 1.12662</strain>
    </source>
</reference>
<dbReference type="Proteomes" id="UP000231655">
    <property type="component" value="Unassembled WGS sequence"/>
</dbReference>